<reference evidence="4 5" key="1">
    <citation type="submission" date="2015-08" db="EMBL/GenBank/DDBJ databases">
        <authorList>
            <person name="Babu N.S."/>
            <person name="Beckwith C.J."/>
            <person name="Beseler K.G."/>
            <person name="Brison A."/>
            <person name="Carone J.V."/>
            <person name="Caskin T.P."/>
            <person name="Diamond M."/>
            <person name="Durham M.E."/>
            <person name="Foxe J.M."/>
            <person name="Go M."/>
            <person name="Henderson B.A."/>
            <person name="Jones I.B."/>
            <person name="McGettigan J.A."/>
            <person name="Micheletti S.J."/>
            <person name="Nasrallah M.E."/>
            <person name="Ortiz D."/>
            <person name="Piller C.R."/>
            <person name="Privatt S.R."/>
            <person name="Schneider S.L."/>
            <person name="Sharp S."/>
            <person name="Smith T.C."/>
            <person name="Stanton J.D."/>
            <person name="Ullery H.E."/>
            <person name="Wilson R.J."/>
            <person name="Serrano M.G."/>
            <person name="Buck G."/>
            <person name="Lee V."/>
            <person name="Wang Y."/>
            <person name="Carvalho R."/>
            <person name="Voegtly L."/>
            <person name="Shi R."/>
            <person name="Duckworth R."/>
            <person name="Johnson A."/>
            <person name="Loviza R."/>
            <person name="Walstead R."/>
            <person name="Shah Z."/>
            <person name="Kiflezghi M."/>
            <person name="Wade K."/>
            <person name="Ball S.L."/>
            <person name="Bradley K.W."/>
            <person name="Asai D.J."/>
            <person name="Bowman C.A."/>
            <person name="Russell D.A."/>
            <person name="Pope W.H."/>
            <person name="Jacobs-Sera D."/>
            <person name="Hendrix R.W."/>
            <person name="Hatfull G.F."/>
        </authorList>
    </citation>
    <scope>NUCLEOTIDE SEQUENCE [LARGE SCALE GENOMIC DNA]</scope>
    <source>
        <strain evidence="4 5">DSM 27648</strain>
    </source>
</reference>
<dbReference type="KEGG" id="llu:AKJ09_05470"/>
<protein>
    <submittedName>
        <fullName evidence="4">Autotransporter adhesin</fullName>
    </submittedName>
</protein>
<evidence type="ECO:0000256" key="1">
    <source>
        <dbReference type="ARBA" id="ARBA00022729"/>
    </source>
</evidence>
<dbReference type="EMBL" id="CP012333">
    <property type="protein sequence ID" value="AKU98806.1"/>
    <property type="molecule type" value="Genomic_DNA"/>
</dbReference>
<name>A0A0K1PZK1_9BACT</name>
<dbReference type="STRING" id="1391654.AKJ09_05470"/>
<dbReference type="InterPro" id="IPR006558">
    <property type="entry name" value="LamG-like"/>
</dbReference>
<organism evidence="4 5">
    <name type="scientific">Labilithrix luteola</name>
    <dbReference type="NCBI Taxonomy" id="1391654"/>
    <lineage>
        <taxon>Bacteria</taxon>
        <taxon>Pseudomonadati</taxon>
        <taxon>Myxococcota</taxon>
        <taxon>Polyangia</taxon>
        <taxon>Polyangiales</taxon>
        <taxon>Labilitrichaceae</taxon>
        <taxon>Labilithrix</taxon>
    </lineage>
</organism>
<proteinExistence type="predicted"/>
<evidence type="ECO:0000259" key="3">
    <source>
        <dbReference type="SMART" id="SM00560"/>
    </source>
</evidence>
<keyword evidence="1" id="KW-0732">Signal</keyword>
<dbReference type="Proteomes" id="UP000064967">
    <property type="component" value="Chromosome"/>
</dbReference>
<keyword evidence="5" id="KW-1185">Reference proteome</keyword>
<dbReference type="SUPFAM" id="SSF49899">
    <property type="entry name" value="Concanavalin A-like lectins/glucanases"/>
    <property type="match status" value="1"/>
</dbReference>
<gene>
    <name evidence="4" type="ORF">AKJ09_05470</name>
</gene>
<sequence length="198" mass="20736">MGMAVDESGHGHGATYDGGIAYGVAGAIAGDSNTAVRFDGTKGLDVGNVFRFDGVLPFSLEVWVKPSPSSGYAVLLARDTDPNGYALYLGSSQATFERQTSGNVKTITGTAVSTSNYNHLVGTFDGSRLRLYVNGEEVASGPSVSSIPGASSNFYIGTENASSAYIYKGDMDEPAVYDHALTAERIRVHYQAGLGTNK</sequence>
<dbReference type="SMART" id="SM00560">
    <property type="entry name" value="LamGL"/>
    <property type="match status" value="1"/>
</dbReference>
<dbReference type="AlphaFoldDB" id="A0A0K1PZK1"/>
<dbReference type="Pfam" id="PF13385">
    <property type="entry name" value="Laminin_G_3"/>
    <property type="match status" value="1"/>
</dbReference>
<evidence type="ECO:0000313" key="5">
    <source>
        <dbReference type="Proteomes" id="UP000064967"/>
    </source>
</evidence>
<dbReference type="Gene3D" id="2.60.120.200">
    <property type="match status" value="1"/>
</dbReference>
<accession>A0A0K1PZK1</accession>
<evidence type="ECO:0000313" key="4">
    <source>
        <dbReference type="EMBL" id="AKU98806.1"/>
    </source>
</evidence>
<feature type="domain" description="LamG-like jellyroll fold" evidence="3">
    <location>
        <begin position="58"/>
        <end position="184"/>
    </location>
</feature>
<evidence type="ECO:0000256" key="2">
    <source>
        <dbReference type="ARBA" id="ARBA00023157"/>
    </source>
</evidence>
<keyword evidence="2" id="KW-1015">Disulfide bond</keyword>
<dbReference type="InterPro" id="IPR013320">
    <property type="entry name" value="ConA-like_dom_sf"/>
</dbReference>